<protein>
    <submittedName>
        <fullName evidence="2">Uncharacterized protein</fullName>
    </submittedName>
</protein>
<dbReference type="EMBL" id="JABTTQ020000009">
    <property type="protein sequence ID" value="KAK6149315.1"/>
    <property type="molecule type" value="Genomic_DNA"/>
</dbReference>
<organism evidence="2 3">
    <name type="scientific">Rehmannia glutinosa</name>
    <name type="common">Chinese foxglove</name>
    <dbReference type="NCBI Taxonomy" id="99300"/>
    <lineage>
        <taxon>Eukaryota</taxon>
        <taxon>Viridiplantae</taxon>
        <taxon>Streptophyta</taxon>
        <taxon>Embryophyta</taxon>
        <taxon>Tracheophyta</taxon>
        <taxon>Spermatophyta</taxon>
        <taxon>Magnoliopsida</taxon>
        <taxon>eudicotyledons</taxon>
        <taxon>Gunneridae</taxon>
        <taxon>Pentapetalae</taxon>
        <taxon>asterids</taxon>
        <taxon>lamiids</taxon>
        <taxon>Lamiales</taxon>
        <taxon>Orobanchaceae</taxon>
        <taxon>Rehmannieae</taxon>
        <taxon>Rehmannia</taxon>
    </lineage>
</organism>
<dbReference type="Proteomes" id="UP001318860">
    <property type="component" value="Unassembled WGS sequence"/>
</dbReference>
<accession>A0ABR0WQ45</accession>
<sequence>MYQAAKETGALQEAKNKLQKEVEELTWLLELEKRMRADIQEAKNQETAKLQSASEKMQMDFKETKEQLMNELEAAVAKQVSVTQEMTVINHELVDKLTAEGELMESNSLEKKIDETEKYEETNKLSEDRLKQAFEAESKIIQLKTAM</sequence>
<evidence type="ECO:0000313" key="2">
    <source>
        <dbReference type="EMBL" id="KAK6149315.1"/>
    </source>
</evidence>
<gene>
    <name evidence="2" type="ORF">DH2020_016840</name>
</gene>
<reference evidence="2 3" key="1">
    <citation type="journal article" date="2021" name="Comput. Struct. Biotechnol. J.">
        <title>De novo genome assembly of the potent medicinal plant Rehmannia glutinosa using nanopore technology.</title>
        <authorList>
            <person name="Ma L."/>
            <person name="Dong C."/>
            <person name="Song C."/>
            <person name="Wang X."/>
            <person name="Zheng X."/>
            <person name="Niu Y."/>
            <person name="Chen S."/>
            <person name="Feng W."/>
        </authorList>
    </citation>
    <scope>NUCLEOTIDE SEQUENCE [LARGE SCALE GENOMIC DNA]</scope>
    <source>
        <strain evidence="2">DH-2019</strain>
    </source>
</reference>
<keyword evidence="1" id="KW-0175">Coiled coil</keyword>
<feature type="coiled-coil region" evidence="1">
    <location>
        <begin position="4"/>
        <end position="85"/>
    </location>
</feature>
<name>A0ABR0WQ45_REHGL</name>
<proteinExistence type="predicted"/>
<evidence type="ECO:0000313" key="3">
    <source>
        <dbReference type="Proteomes" id="UP001318860"/>
    </source>
</evidence>
<comment type="caution">
    <text evidence="2">The sequence shown here is derived from an EMBL/GenBank/DDBJ whole genome shotgun (WGS) entry which is preliminary data.</text>
</comment>
<evidence type="ECO:0000256" key="1">
    <source>
        <dbReference type="SAM" id="Coils"/>
    </source>
</evidence>
<keyword evidence="3" id="KW-1185">Reference proteome</keyword>